<reference evidence="9" key="2">
    <citation type="submission" date="2020-11" db="EMBL/GenBank/DDBJ databases">
        <authorList>
            <person name="Cecchin M."/>
            <person name="Marcolungo L."/>
            <person name="Rossato M."/>
            <person name="Girolomoni L."/>
            <person name="Cosentino E."/>
            <person name="Cuine S."/>
            <person name="Li-Beisson Y."/>
            <person name="Delledonne M."/>
            <person name="Ballottari M."/>
        </authorList>
    </citation>
    <scope>NUCLEOTIDE SEQUENCE</scope>
    <source>
        <strain evidence="9">211/11P</strain>
        <tissue evidence="9">Whole cell</tissue>
    </source>
</reference>
<dbReference type="Gene3D" id="1.10.1520.10">
    <property type="entry name" value="Ribonuclease III domain"/>
    <property type="match status" value="1"/>
</dbReference>
<keyword evidence="2" id="KW-0540">Nuclease</keyword>
<keyword evidence="10" id="KW-1185">Reference proteome</keyword>
<evidence type="ECO:0000313" key="10">
    <source>
        <dbReference type="Proteomes" id="UP001055712"/>
    </source>
</evidence>
<sequence length="264" mass="29549">MAAKHMIDEASGRPLKTLTCESLQHVLGFKVADFQKYVPVFTHKSAMRITQGDSYERYEFIGDAVINFVVAKFLFDLYPKADEGFLTKVRTKLVSGKCLSELSLKLGLQDYVRMSERSLKSGFQYNTRILEDVFESLVGCVYLDLGLLSAKTFLLSVYERFIDFSDILRDNNYKDGLMRYAQARGLPLPDYVVRSSSSEGFTIDVCLNGARGCGVGSSKKNAEQEAARQLLLVLGCLTHEGDVNDVCINVVSSVRRPDLLYSNI</sequence>
<dbReference type="SUPFAM" id="SSF54768">
    <property type="entry name" value="dsRNA-binding domain-like"/>
    <property type="match status" value="1"/>
</dbReference>
<dbReference type="Gene3D" id="3.30.160.20">
    <property type="match status" value="1"/>
</dbReference>
<name>A0A9D4TRA6_CHLVU</name>
<keyword evidence="5 6" id="KW-0694">RNA-binding</keyword>
<evidence type="ECO:0000256" key="6">
    <source>
        <dbReference type="PROSITE-ProRule" id="PRU00266"/>
    </source>
</evidence>
<dbReference type="PANTHER" id="PTHR11207">
    <property type="entry name" value="RIBONUCLEASE III"/>
    <property type="match status" value="1"/>
</dbReference>
<dbReference type="GO" id="GO:0004525">
    <property type="term" value="F:ribonuclease III activity"/>
    <property type="evidence" value="ECO:0007669"/>
    <property type="project" value="InterPro"/>
</dbReference>
<dbReference type="GO" id="GO:0010468">
    <property type="term" value="P:regulation of gene expression"/>
    <property type="evidence" value="ECO:0007669"/>
    <property type="project" value="TreeGrafter"/>
</dbReference>
<dbReference type="InterPro" id="IPR036389">
    <property type="entry name" value="RNase_III_sf"/>
</dbReference>
<feature type="domain" description="RNase III" evidence="8">
    <location>
        <begin position="20"/>
        <end position="146"/>
    </location>
</feature>
<dbReference type="CDD" id="cd00593">
    <property type="entry name" value="RIBOc"/>
    <property type="match status" value="1"/>
</dbReference>
<evidence type="ECO:0000259" key="7">
    <source>
        <dbReference type="PROSITE" id="PS50137"/>
    </source>
</evidence>
<dbReference type="GO" id="GO:0006364">
    <property type="term" value="P:rRNA processing"/>
    <property type="evidence" value="ECO:0007669"/>
    <property type="project" value="InterPro"/>
</dbReference>
<dbReference type="PROSITE" id="PS50137">
    <property type="entry name" value="DS_RBD"/>
    <property type="match status" value="1"/>
</dbReference>
<comment type="similarity">
    <text evidence="1">Belongs to the ribonuclease III family.</text>
</comment>
<dbReference type="Pfam" id="PF00035">
    <property type="entry name" value="dsrm"/>
    <property type="match status" value="1"/>
</dbReference>
<evidence type="ECO:0000256" key="2">
    <source>
        <dbReference type="ARBA" id="ARBA00022722"/>
    </source>
</evidence>
<evidence type="ECO:0000259" key="8">
    <source>
        <dbReference type="PROSITE" id="PS50142"/>
    </source>
</evidence>
<evidence type="ECO:0000313" key="9">
    <source>
        <dbReference type="EMBL" id="KAI3432539.1"/>
    </source>
</evidence>
<reference evidence="9" key="1">
    <citation type="journal article" date="2019" name="Plant J.">
        <title>Chlorella vulgaris genome assembly and annotation reveals the molecular basis for metabolic acclimation to high light conditions.</title>
        <authorList>
            <person name="Cecchin M."/>
            <person name="Marcolungo L."/>
            <person name="Rossato M."/>
            <person name="Girolomoni L."/>
            <person name="Cosentino E."/>
            <person name="Cuine S."/>
            <person name="Li-Beisson Y."/>
            <person name="Delledonne M."/>
            <person name="Ballottari M."/>
        </authorList>
    </citation>
    <scope>NUCLEOTIDE SEQUENCE</scope>
    <source>
        <strain evidence="9">211/11P</strain>
    </source>
</reference>
<dbReference type="CDD" id="cd10845">
    <property type="entry name" value="DSRM_RNAse_III_family"/>
    <property type="match status" value="1"/>
</dbReference>
<dbReference type="PROSITE" id="PS50142">
    <property type="entry name" value="RNASE_3_2"/>
    <property type="match status" value="1"/>
</dbReference>
<dbReference type="InterPro" id="IPR014720">
    <property type="entry name" value="dsRBD_dom"/>
</dbReference>
<comment type="caution">
    <text evidence="9">The sequence shown here is derived from an EMBL/GenBank/DDBJ whole genome shotgun (WGS) entry which is preliminary data.</text>
</comment>
<dbReference type="HAMAP" id="MF_00104">
    <property type="entry name" value="RNase_III"/>
    <property type="match status" value="1"/>
</dbReference>
<dbReference type="SMART" id="SM00358">
    <property type="entry name" value="DSRM"/>
    <property type="match status" value="1"/>
</dbReference>
<keyword evidence="3" id="KW-0255">Endonuclease</keyword>
<dbReference type="Pfam" id="PF14622">
    <property type="entry name" value="Ribonucleas_3_3"/>
    <property type="match status" value="1"/>
</dbReference>
<evidence type="ECO:0000256" key="1">
    <source>
        <dbReference type="ARBA" id="ARBA00010183"/>
    </source>
</evidence>
<feature type="domain" description="DRBM" evidence="7">
    <location>
        <begin position="172"/>
        <end position="236"/>
    </location>
</feature>
<proteinExistence type="inferred from homology"/>
<evidence type="ECO:0000256" key="5">
    <source>
        <dbReference type="ARBA" id="ARBA00022884"/>
    </source>
</evidence>
<dbReference type="GO" id="GO:0005634">
    <property type="term" value="C:nucleus"/>
    <property type="evidence" value="ECO:0007669"/>
    <property type="project" value="TreeGrafter"/>
</dbReference>
<gene>
    <name evidence="9" type="ORF">D9Q98_004088</name>
</gene>
<protein>
    <submittedName>
        <fullName evidence="9">Uncharacterized protein</fullName>
    </submittedName>
</protein>
<dbReference type="InterPro" id="IPR000999">
    <property type="entry name" value="RNase_III_dom"/>
</dbReference>
<evidence type="ECO:0000256" key="3">
    <source>
        <dbReference type="ARBA" id="ARBA00022759"/>
    </source>
</evidence>
<organism evidence="9 10">
    <name type="scientific">Chlorella vulgaris</name>
    <name type="common">Green alga</name>
    <dbReference type="NCBI Taxonomy" id="3077"/>
    <lineage>
        <taxon>Eukaryota</taxon>
        <taxon>Viridiplantae</taxon>
        <taxon>Chlorophyta</taxon>
        <taxon>core chlorophytes</taxon>
        <taxon>Trebouxiophyceae</taxon>
        <taxon>Chlorellales</taxon>
        <taxon>Chlorellaceae</taxon>
        <taxon>Chlorella clade</taxon>
        <taxon>Chlorella</taxon>
    </lineage>
</organism>
<dbReference type="SMART" id="SM00535">
    <property type="entry name" value="RIBOc"/>
    <property type="match status" value="1"/>
</dbReference>
<keyword evidence="4" id="KW-0378">Hydrolase</keyword>
<dbReference type="SUPFAM" id="SSF69065">
    <property type="entry name" value="RNase III domain-like"/>
    <property type="match status" value="1"/>
</dbReference>
<dbReference type="InterPro" id="IPR011907">
    <property type="entry name" value="RNase_III"/>
</dbReference>
<dbReference type="NCBIfam" id="TIGR02191">
    <property type="entry name" value="RNaseIII"/>
    <property type="match status" value="1"/>
</dbReference>
<evidence type="ECO:0000256" key="4">
    <source>
        <dbReference type="ARBA" id="ARBA00022801"/>
    </source>
</evidence>
<dbReference type="OrthoDB" id="416741at2759"/>
<dbReference type="GO" id="GO:0003725">
    <property type="term" value="F:double-stranded RNA binding"/>
    <property type="evidence" value="ECO:0007669"/>
    <property type="project" value="TreeGrafter"/>
</dbReference>
<accession>A0A9D4TRA6</accession>
<dbReference type="PANTHER" id="PTHR11207:SF0">
    <property type="entry name" value="RIBONUCLEASE 3"/>
    <property type="match status" value="1"/>
</dbReference>
<dbReference type="AlphaFoldDB" id="A0A9D4TRA6"/>
<dbReference type="EMBL" id="SIDB01000005">
    <property type="protein sequence ID" value="KAI3432539.1"/>
    <property type="molecule type" value="Genomic_DNA"/>
</dbReference>
<dbReference type="Proteomes" id="UP001055712">
    <property type="component" value="Unassembled WGS sequence"/>
</dbReference>